<comment type="similarity">
    <text evidence="2 11">Belongs to the copper/topaquinone oxidase family.</text>
</comment>
<evidence type="ECO:0000256" key="3">
    <source>
        <dbReference type="ARBA" id="ARBA00011738"/>
    </source>
</evidence>
<keyword evidence="7 11" id="KW-0186">Copper</keyword>
<reference evidence="13" key="1">
    <citation type="journal article" date="2021" name="Nat. Commun.">
        <title>Genetic determinants of endophytism in the Arabidopsis root mycobiome.</title>
        <authorList>
            <person name="Mesny F."/>
            <person name="Miyauchi S."/>
            <person name="Thiergart T."/>
            <person name="Pickel B."/>
            <person name="Atanasova L."/>
            <person name="Karlsson M."/>
            <person name="Huettel B."/>
            <person name="Barry K.W."/>
            <person name="Haridas S."/>
            <person name="Chen C."/>
            <person name="Bauer D."/>
            <person name="Andreopoulos W."/>
            <person name="Pangilinan J."/>
            <person name="LaButti K."/>
            <person name="Riley R."/>
            <person name="Lipzen A."/>
            <person name="Clum A."/>
            <person name="Drula E."/>
            <person name="Henrissat B."/>
            <person name="Kohler A."/>
            <person name="Grigoriev I.V."/>
            <person name="Martin F.M."/>
            <person name="Hacquard S."/>
        </authorList>
    </citation>
    <scope>NUCLEOTIDE SEQUENCE</scope>
    <source>
        <strain evidence="13">MPI-CAGE-CH-0230</strain>
    </source>
</reference>
<dbReference type="InterPro" id="IPR015798">
    <property type="entry name" value="Cu_amine_oxidase_C"/>
</dbReference>
<protein>
    <recommendedName>
        <fullName evidence="11">Amine oxidase</fullName>
        <ecNumber evidence="11">1.4.3.-</ecNumber>
    </recommendedName>
</protein>
<dbReference type="Gene3D" id="3.10.450.40">
    <property type="match status" value="2"/>
</dbReference>
<dbReference type="GO" id="GO:0009308">
    <property type="term" value="P:amine metabolic process"/>
    <property type="evidence" value="ECO:0007669"/>
    <property type="project" value="UniProtKB-UniRule"/>
</dbReference>
<dbReference type="GO" id="GO:0005507">
    <property type="term" value="F:copper ion binding"/>
    <property type="evidence" value="ECO:0007669"/>
    <property type="project" value="InterPro"/>
</dbReference>
<evidence type="ECO:0000259" key="12">
    <source>
        <dbReference type="Pfam" id="PF01179"/>
    </source>
</evidence>
<accession>A0A9P8Y6B6</accession>
<dbReference type="GeneID" id="70179755"/>
<feature type="active site" description="Proton acceptor" evidence="9">
    <location>
        <position position="326"/>
    </location>
</feature>
<evidence type="ECO:0000313" key="14">
    <source>
        <dbReference type="Proteomes" id="UP000756346"/>
    </source>
</evidence>
<gene>
    <name evidence="13" type="ORF">B0I36DRAFT_246134</name>
</gene>
<sequence length="692" mass="77286">MAPRIHPLISLSETETNRARDIVRKAHLGSVLHFRVTFLQEPPKSELSKFLALEHSGRLHEVKPDKWPRRLARVHYDQLSPGSKVPKSVEVLVDLDAGCIASTEDIRVGAQPAHELQDVGAICEVSKLFKDRVAKFNLPEDFELVAEPWPYGGLDPADERDRRFMQALIFAVSTKSKNPDSNFYTYPMPIIPVVDSVTRQVIRIHELSTGGDGDPYTLPDGHFAEHKLHYQQPSEYVPELLSTSHRTDLKELNVVQPDGASFTVKDESLVEWQKWRMRVTFNPREGAVVHDAHFDGRSVLYRLSFSDMTVPYADPRPPFHRKQAFDFGDGALGDACNNLQLGCDCLGVIKYFDGVLVGADGTAKRSPNVICLHEQDNGINWKHTNWRTGRAVVTRRRELVLQFIITLANYEYIFNYIFDQAGGITVQARATGIVSSVAIDEGKKASWGNIVSPGVLAQNHQHIFCVRIDPAIDGHNNTVVQQESLPLDFDEHTNPMGNAYRVAEIPITTAGGYDANVATGRIFKVQNLDKLNPVSGKPVGYKIIPPTTQLLLAHPKSIQARRALFAQKNLWVTSYRDNELYAGGRYTLQSVDEVDGVADAAARRDDVRQKDIVVWSVFGLTHNPRVEDWPVMPVEIMQLHINPYDFFTSNPAIDVPPSKNAASRNFGSGDKNGSCCKAQEGEIQNASPHARL</sequence>
<evidence type="ECO:0000313" key="13">
    <source>
        <dbReference type="EMBL" id="KAH7029880.1"/>
    </source>
</evidence>
<dbReference type="PANTHER" id="PTHR10638:SF91">
    <property type="entry name" value="AMINE OXIDASE"/>
    <property type="match status" value="1"/>
</dbReference>
<evidence type="ECO:0000256" key="10">
    <source>
        <dbReference type="PIRSR" id="PIRSR600269-51"/>
    </source>
</evidence>
<feature type="modified residue" description="2',4',5'-topaquinone" evidence="10">
    <location>
        <position position="410"/>
    </location>
</feature>
<keyword evidence="6 11" id="KW-0560">Oxidoreductase</keyword>
<dbReference type="InterPro" id="IPR000269">
    <property type="entry name" value="Cu_amine_oxidase"/>
</dbReference>
<dbReference type="EMBL" id="JAGTJQ010000006">
    <property type="protein sequence ID" value="KAH7029880.1"/>
    <property type="molecule type" value="Genomic_DNA"/>
</dbReference>
<dbReference type="GO" id="GO:0008131">
    <property type="term" value="F:primary methylamine oxidase activity"/>
    <property type="evidence" value="ECO:0007669"/>
    <property type="project" value="InterPro"/>
</dbReference>
<dbReference type="InterPro" id="IPR016182">
    <property type="entry name" value="Cu_amine_oxidase_N-reg"/>
</dbReference>
<evidence type="ECO:0000256" key="7">
    <source>
        <dbReference type="ARBA" id="ARBA00023008"/>
    </source>
</evidence>
<evidence type="ECO:0000256" key="9">
    <source>
        <dbReference type="PIRSR" id="PIRSR600269-50"/>
    </source>
</evidence>
<feature type="active site" description="Schiff-base intermediate with substrate; via topaquinone" evidence="9">
    <location>
        <position position="410"/>
    </location>
</feature>
<evidence type="ECO:0000256" key="8">
    <source>
        <dbReference type="ARBA" id="ARBA00023157"/>
    </source>
</evidence>
<keyword evidence="8" id="KW-1015">Disulfide bond</keyword>
<dbReference type="OrthoDB" id="5379943at2759"/>
<evidence type="ECO:0000256" key="2">
    <source>
        <dbReference type="ARBA" id="ARBA00007983"/>
    </source>
</evidence>
<dbReference type="EC" id="1.4.3.-" evidence="11"/>
<dbReference type="PANTHER" id="PTHR10638">
    <property type="entry name" value="COPPER AMINE OXIDASE"/>
    <property type="match status" value="1"/>
</dbReference>
<keyword evidence="4 11" id="KW-0479">Metal-binding</keyword>
<dbReference type="InterPro" id="IPR049948">
    <property type="entry name" value="Cu_Am_ox_TPQ-bd"/>
</dbReference>
<comment type="caution">
    <text evidence="13">The sequence shown here is derived from an EMBL/GenBank/DDBJ whole genome shotgun (WGS) entry which is preliminary data.</text>
</comment>
<dbReference type="SUPFAM" id="SSF49998">
    <property type="entry name" value="Amine oxidase catalytic domain"/>
    <property type="match status" value="1"/>
</dbReference>
<dbReference type="AlphaFoldDB" id="A0A9P8Y6B6"/>
<evidence type="ECO:0000256" key="6">
    <source>
        <dbReference type="ARBA" id="ARBA00023002"/>
    </source>
</evidence>
<name>A0A9P8Y6B6_9PEZI</name>
<dbReference type="Pfam" id="PF01179">
    <property type="entry name" value="Cu_amine_oxid"/>
    <property type="match status" value="1"/>
</dbReference>
<dbReference type="SUPFAM" id="SSF54416">
    <property type="entry name" value="Amine oxidase N-terminal region"/>
    <property type="match status" value="2"/>
</dbReference>
<dbReference type="RefSeq" id="XP_046012168.1">
    <property type="nucleotide sequence ID" value="XM_046150209.1"/>
</dbReference>
<dbReference type="Proteomes" id="UP000756346">
    <property type="component" value="Unassembled WGS sequence"/>
</dbReference>
<evidence type="ECO:0000256" key="1">
    <source>
        <dbReference type="ARBA" id="ARBA00001935"/>
    </source>
</evidence>
<proteinExistence type="inferred from homology"/>
<evidence type="ECO:0000256" key="4">
    <source>
        <dbReference type="ARBA" id="ARBA00022723"/>
    </source>
</evidence>
<comment type="PTM">
    <text evidence="10 11">Topaquinone (TPQ) is generated by copper-dependent autoxidation of a specific tyrosyl residue.</text>
</comment>
<keyword evidence="5 9" id="KW-0801">TPQ</keyword>
<dbReference type="FunFam" id="2.70.98.20:FF:000001">
    <property type="entry name" value="Amine oxidase"/>
    <property type="match status" value="1"/>
</dbReference>
<comment type="cofactor">
    <cofactor evidence="1">
        <name>Cu cation</name>
        <dbReference type="ChEBI" id="CHEBI:23378"/>
    </cofactor>
</comment>
<comment type="cofactor">
    <cofactor evidence="11">
        <name>Cu cation</name>
        <dbReference type="ChEBI" id="CHEBI:23378"/>
    </cofactor>
    <text evidence="11">Contains 1 topaquinone per subunit.</text>
</comment>
<comment type="subunit">
    <text evidence="3">Homodimer.</text>
</comment>
<feature type="domain" description="Copper amine oxidase catalytic" evidence="12">
    <location>
        <begin position="252"/>
        <end position="653"/>
    </location>
</feature>
<dbReference type="InterPro" id="IPR036460">
    <property type="entry name" value="Cu_amine_oxidase_C_sf"/>
</dbReference>
<dbReference type="GO" id="GO:0048038">
    <property type="term" value="F:quinone binding"/>
    <property type="evidence" value="ECO:0007669"/>
    <property type="project" value="InterPro"/>
</dbReference>
<dbReference type="Gene3D" id="2.70.98.20">
    <property type="entry name" value="Copper amine oxidase, catalytic domain"/>
    <property type="match status" value="1"/>
</dbReference>
<evidence type="ECO:0000256" key="11">
    <source>
        <dbReference type="RuleBase" id="RU000672"/>
    </source>
</evidence>
<dbReference type="PROSITE" id="PS01164">
    <property type="entry name" value="COPPER_AMINE_OXID_1"/>
    <property type="match status" value="1"/>
</dbReference>
<organism evidence="13 14">
    <name type="scientific">Microdochium trichocladiopsis</name>
    <dbReference type="NCBI Taxonomy" id="1682393"/>
    <lineage>
        <taxon>Eukaryota</taxon>
        <taxon>Fungi</taxon>
        <taxon>Dikarya</taxon>
        <taxon>Ascomycota</taxon>
        <taxon>Pezizomycotina</taxon>
        <taxon>Sordariomycetes</taxon>
        <taxon>Xylariomycetidae</taxon>
        <taxon>Xylariales</taxon>
        <taxon>Microdochiaceae</taxon>
        <taxon>Microdochium</taxon>
    </lineage>
</organism>
<keyword evidence="14" id="KW-1185">Reference proteome</keyword>
<evidence type="ECO:0000256" key="5">
    <source>
        <dbReference type="ARBA" id="ARBA00022772"/>
    </source>
</evidence>